<dbReference type="RefSeq" id="WP_163939495.1">
    <property type="nucleotide sequence ID" value="NZ_BMQU01000020.1"/>
</dbReference>
<keyword evidence="1" id="KW-0813">Transport</keyword>
<feature type="chain" id="PRO_5026111602" evidence="8">
    <location>
        <begin position="21"/>
        <end position="149"/>
    </location>
</feature>
<evidence type="ECO:0000256" key="8">
    <source>
        <dbReference type="SAM" id="SignalP"/>
    </source>
</evidence>
<dbReference type="GO" id="GO:0042597">
    <property type="term" value="C:periplasmic space"/>
    <property type="evidence" value="ECO:0007669"/>
    <property type="project" value="InterPro"/>
</dbReference>
<dbReference type="EMBL" id="JAAHBT010000296">
    <property type="protein sequence ID" value="NES11702.1"/>
    <property type="molecule type" value="Genomic_DNA"/>
</dbReference>
<feature type="binding site" description="axial binding residue" evidence="6">
    <location>
        <position position="143"/>
    </location>
    <ligand>
        <name>heme c</name>
        <dbReference type="ChEBI" id="CHEBI:61717"/>
    </ligand>
    <ligandPart>
        <name>Fe</name>
        <dbReference type="ChEBI" id="CHEBI:18248"/>
    </ligandPart>
</feature>
<keyword evidence="2 7" id="KW-0349">Heme</keyword>
<dbReference type="InterPro" id="IPR010980">
    <property type="entry name" value="Cyt_c/b562"/>
</dbReference>
<dbReference type="GO" id="GO:0022900">
    <property type="term" value="P:electron transport chain"/>
    <property type="evidence" value="ECO:0007669"/>
    <property type="project" value="InterPro"/>
</dbReference>
<keyword evidence="4" id="KW-0249">Electron transport</keyword>
<dbReference type="InterPro" id="IPR012127">
    <property type="entry name" value="Cyt_c_prime"/>
</dbReference>
<keyword evidence="5 6" id="KW-0408">Iron</keyword>
<evidence type="ECO:0000313" key="9">
    <source>
        <dbReference type="EMBL" id="NES11702.1"/>
    </source>
</evidence>
<dbReference type="PIRSF" id="PIRSF000027">
    <property type="entry name" value="Cytc_c_prime"/>
    <property type="match status" value="1"/>
</dbReference>
<dbReference type="GO" id="GO:0005506">
    <property type="term" value="F:iron ion binding"/>
    <property type="evidence" value="ECO:0007669"/>
    <property type="project" value="InterPro"/>
</dbReference>
<dbReference type="SUPFAM" id="SSF47175">
    <property type="entry name" value="Cytochromes"/>
    <property type="match status" value="1"/>
</dbReference>
<feature type="binding site" description="covalent" evidence="7">
    <location>
        <position position="142"/>
    </location>
    <ligand>
        <name>heme c</name>
        <dbReference type="ChEBI" id="CHEBI:61717"/>
    </ligand>
</feature>
<proteinExistence type="predicted"/>
<dbReference type="Proteomes" id="UP000471751">
    <property type="component" value="Unassembled WGS sequence"/>
</dbReference>
<accession>A0A6I5RU59</accession>
<dbReference type="InterPro" id="IPR002321">
    <property type="entry name" value="Cyt_c_II"/>
</dbReference>
<evidence type="ECO:0000313" key="10">
    <source>
        <dbReference type="Proteomes" id="UP000471751"/>
    </source>
</evidence>
<feature type="signal peptide" evidence="8">
    <location>
        <begin position="1"/>
        <end position="20"/>
    </location>
</feature>
<comment type="PTM">
    <text evidence="7">Binds 1 heme group per subunit.</text>
</comment>
<dbReference type="Gene3D" id="1.20.120.10">
    <property type="entry name" value="Cytochrome c/b562"/>
    <property type="match status" value="1"/>
</dbReference>
<organism evidence="9 10">
    <name type="scientific">Pseudomonas laurentiana</name>
    <dbReference type="NCBI Taxonomy" id="2364649"/>
    <lineage>
        <taxon>Bacteria</taxon>
        <taxon>Pseudomonadati</taxon>
        <taxon>Pseudomonadota</taxon>
        <taxon>Gammaproteobacteria</taxon>
        <taxon>Pseudomonadales</taxon>
        <taxon>Pseudomonadaceae</taxon>
        <taxon>Pseudomonas</taxon>
    </lineage>
</organism>
<dbReference type="PROSITE" id="PS51009">
    <property type="entry name" value="CYTCII"/>
    <property type="match status" value="1"/>
</dbReference>
<gene>
    <name evidence="9" type="ORF">G3O07_21335</name>
</gene>
<evidence type="ECO:0000256" key="7">
    <source>
        <dbReference type="PIRSR" id="PIRSR000027-2"/>
    </source>
</evidence>
<reference evidence="9 10" key="1">
    <citation type="submission" date="2020-02" db="EMBL/GenBank/DDBJ databases">
        <title>Broccoli isolated Pseudomonas sp.</title>
        <authorList>
            <person name="Fujikawa T."/>
            <person name="Sawada H."/>
        </authorList>
    </citation>
    <scope>NUCLEOTIDE SEQUENCE [LARGE SCALE GENOMIC DNA]</scope>
    <source>
        <strain evidence="9 10">JCM 32154</strain>
    </source>
</reference>
<keyword evidence="3 6" id="KW-0479">Metal-binding</keyword>
<keyword evidence="8" id="KW-0732">Signal</keyword>
<dbReference type="GO" id="GO:0020037">
    <property type="term" value="F:heme binding"/>
    <property type="evidence" value="ECO:0007669"/>
    <property type="project" value="InterPro"/>
</dbReference>
<dbReference type="PROSITE" id="PS51257">
    <property type="entry name" value="PROKAR_LIPOPROTEIN"/>
    <property type="match status" value="1"/>
</dbReference>
<keyword evidence="10" id="KW-1185">Reference proteome</keyword>
<feature type="binding site" description="covalent" evidence="7">
    <location>
        <position position="139"/>
    </location>
    <ligand>
        <name>heme c</name>
        <dbReference type="ChEBI" id="CHEBI:61717"/>
    </ligand>
</feature>
<dbReference type="Pfam" id="PF01322">
    <property type="entry name" value="Cytochrom_C_2"/>
    <property type="match status" value="1"/>
</dbReference>
<name>A0A6I5RU59_9PSED</name>
<sequence length="149" mass="16663">MMFKRLCVVLLASLTLTACGGVDPNSPLGQRKAIFKQMLKTSEDLGGMLRGRLAFDSQKFADGALKLDGLTHEPWKHFPQVREEQNSSAREDVWQKQARFQDLARQMEAATGELVAVTRHQPLTAAELAAPMQKVEQACKACHTEFRNH</sequence>
<evidence type="ECO:0000256" key="3">
    <source>
        <dbReference type="ARBA" id="ARBA00022723"/>
    </source>
</evidence>
<evidence type="ECO:0000256" key="1">
    <source>
        <dbReference type="ARBA" id="ARBA00022448"/>
    </source>
</evidence>
<evidence type="ECO:0000256" key="2">
    <source>
        <dbReference type="ARBA" id="ARBA00022617"/>
    </source>
</evidence>
<evidence type="ECO:0000256" key="4">
    <source>
        <dbReference type="ARBA" id="ARBA00022982"/>
    </source>
</evidence>
<comment type="caution">
    <text evidence="9">The sequence shown here is derived from an EMBL/GenBank/DDBJ whole genome shotgun (WGS) entry which is preliminary data.</text>
</comment>
<evidence type="ECO:0000256" key="6">
    <source>
        <dbReference type="PIRSR" id="PIRSR000027-1"/>
    </source>
</evidence>
<dbReference type="AlphaFoldDB" id="A0A6I5RU59"/>
<evidence type="ECO:0000256" key="5">
    <source>
        <dbReference type="ARBA" id="ARBA00023004"/>
    </source>
</evidence>
<dbReference type="GO" id="GO:0009055">
    <property type="term" value="F:electron transfer activity"/>
    <property type="evidence" value="ECO:0007669"/>
    <property type="project" value="InterPro"/>
</dbReference>
<protein>
    <submittedName>
        <fullName evidence="9">Cytochrome c</fullName>
    </submittedName>
</protein>